<dbReference type="Gene3D" id="3.90.70.80">
    <property type="match status" value="1"/>
</dbReference>
<organism evidence="2 3">
    <name type="scientific">Taxus chinensis</name>
    <name type="common">Chinese yew</name>
    <name type="synonym">Taxus wallichiana var. chinensis</name>
    <dbReference type="NCBI Taxonomy" id="29808"/>
    <lineage>
        <taxon>Eukaryota</taxon>
        <taxon>Viridiplantae</taxon>
        <taxon>Streptophyta</taxon>
        <taxon>Embryophyta</taxon>
        <taxon>Tracheophyta</taxon>
        <taxon>Spermatophyta</taxon>
        <taxon>Pinopsida</taxon>
        <taxon>Pinidae</taxon>
        <taxon>Conifers II</taxon>
        <taxon>Cupressales</taxon>
        <taxon>Taxaceae</taxon>
        <taxon>Taxus</taxon>
    </lineage>
</organism>
<dbReference type="Proteomes" id="UP000824469">
    <property type="component" value="Unassembled WGS sequence"/>
</dbReference>
<reference evidence="2 3" key="1">
    <citation type="journal article" date="2021" name="Nat. Plants">
        <title>The Taxus genome provides insights into paclitaxel biosynthesis.</title>
        <authorList>
            <person name="Xiong X."/>
            <person name="Gou J."/>
            <person name="Liao Q."/>
            <person name="Li Y."/>
            <person name="Zhou Q."/>
            <person name="Bi G."/>
            <person name="Li C."/>
            <person name="Du R."/>
            <person name="Wang X."/>
            <person name="Sun T."/>
            <person name="Guo L."/>
            <person name="Liang H."/>
            <person name="Lu P."/>
            <person name="Wu Y."/>
            <person name="Zhang Z."/>
            <person name="Ro D.K."/>
            <person name="Shang Y."/>
            <person name="Huang S."/>
            <person name="Yan J."/>
        </authorList>
    </citation>
    <scope>NUCLEOTIDE SEQUENCE [LARGE SCALE GENOMIC DNA]</scope>
    <source>
        <strain evidence="2">Ta-2019</strain>
    </source>
</reference>
<feature type="region of interest" description="Disordered" evidence="1">
    <location>
        <begin position="1"/>
        <end position="50"/>
    </location>
</feature>
<sequence>GEVDAEEEEKRRRREGGEGEEEGTEEGKEEKGRRKEQKGRRKGQRRGMKEGTEDLRIVGIKVDGNCMLRALVEHLDGDKELHEAYHHMVLDYMIKHETKKIVATHKIHGLLNDANSSYTDEKKGIIEREKPLERLLVQSEEDSSLVHYTVDGDDSHYHVLRSPDHEINSMDFKTYYDGFMTNMLMDLVLVPLPPTVSTENRSMVCASAVVDDSKDY</sequence>
<protein>
    <recommendedName>
        <fullName evidence="4">OTU domain-containing protein</fullName>
    </recommendedName>
</protein>
<gene>
    <name evidence="2" type="ORF">KI387_020305</name>
</gene>
<evidence type="ECO:0008006" key="4">
    <source>
        <dbReference type="Google" id="ProtNLM"/>
    </source>
</evidence>
<feature type="non-terminal residue" evidence="2">
    <location>
        <position position="1"/>
    </location>
</feature>
<keyword evidence="3" id="KW-1185">Reference proteome</keyword>
<dbReference type="EMBL" id="JAHRHJ020000004">
    <property type="protein sequence ID" value="KAH9318536.1"/>
    <property type="molecule type" value="Genomic_DNA"/>
</dbReference>
<dbReference type="AlphaFoldDB" id="A0AA38G813"/>
<evidence type="ECO:0000313" key="3">
    <source>
        <dbReference type="Proteomes" id="UP000824469"/>
    </source>
</evidence>
<evidence type="ECO:0000256" key="1">
    <source>
        <dbReference type="SAM" id="MobiDB-lite"/>
    </source>
</evidence>
<accession>A0AA38G813</accession>
<name>A0AA38G813_TAXCH</name>
<evidence type="ECO:0000313" key="2">
    <source>
        <dbReference type="EMBL" id="KAH9318536.1"/>
    </source>
</evidence>
<comment type="caution">
    <text evidence="2">The sequence shown here is derived from an EMBL/GenBank/DDBJ whole genome shotgun (WGS) entry which is preliminary data.</text>
</comment>
<feature type="compositionally biased region" description="Basic residues" evidence="1">
    <location>
        <begin position="34"/>
        <end position="46"/>
    </location>
</feature>
<proteinExistence type="predicted"/>